<sequence>MTSLLDKGVSPVDLRSLWERAQRGLTEACRRRKYCPPAAPFEGAMSEILATYETTDGDLMVLDAEQYDALLNDCQAIWTERGLWARLEYLAAKWQIGERIATDPQYAKLKGGNGCESITKRLAQDIQWSPSEIYRCVQFYEQFSTLSIGDGTPEALLDAFPDDGKAISWTRVKEKYLPEHKDDKPKRHKVDKDAIERLGLDRVTQEWREEDQDRLVEMLGLRDE</sequence>
<protein>
    <submittedName>
        <fullName evidence="1">Uncharacterized protein</fullName>
    </submittedName>
</protein>
<organism evidence="1">
    <name type="scientific">viral metagenome</name>
    <dbReference type="NCBI Taxonomy" id="1070528"/>
    <lineage>
        <taxon>unclassified sequences</taxon>
        <taxon>metagenomes</taxon>
        <taxon>organismal metagenomes</taxon>
    </lineage>
</organism>
<dbReference type="EMBL" id="MT143982">
    <property type="protein sequence ID" value="QJA44904.1"/>
    <property type="molecule type" value="Genomic_DNA"/>
</dbReference>
<gene>
    <name evidence="1" type="ORF">TM448A00161_0051</name>
    <name evidence="2" type="ORF">TM448B00459_0041</name>
</gene>
<accession>A0A6H1ZBH1</accession>
<evidence type="ECO:0000313" key="2">
    <source>
        <dbReference type="EMBL" id="QJH95586.1"/>
    </source>
</evidence>
<dbReference type="EMBL" id="MT144623">
    <property type="protein sequence ID" value="QJH95586.1"/>
    <property type="molecule type" value="Genomic_DNA"/>
</dbReference>
<reference evidence="1" key="1">
    <citation type="submission" date="2020-03" db="EMBL/GenBank/DDBJ databases">
        <title>The deep terrestrial virosphere.</title>
        <authorList>
            <person name="Holmfeldt K."/>
            <person name="Nilsson E."/>
            <person name="Simone D."/>
            <person name="Lopez-Fernandez M."/>
            <person name="Wu X."/>
            <person name="de Brujin I."/>
            <person name="Lundin D."/>
            <person name="Andersson A."/>
            <person name="Bertilsson S."/>
            <person name="Dopson M."/>
        </authorList>
    </citation>
    <scope>NUCLEOTIDE SEQUENCE</scope>
    <source>
        <strain evidence="1">TM448A00161</strain>
        <strain evidence="2">TM448B00459</strain>
    </source>
</reference>
<evidence type="ECO:0000313" key="1">
    <source>
        <dbReference type="EMBL" id="QJA44904.1"/>
    </source>
</evidence>
<dbReference type="AlphaFoldDB" id="A0A6H1ZBH1"/>
<proteinExistence type="predicted"/>
<name>A0A6H1ZBH1_9ZZZZ</name>